<dbReference type="PROSITE" id="PS51297">
    <property type="entry name" value="K_BOX"/>
    <property type="match status" value="1"/>
</dbReference>
<dbReference type="InterPro" id="IPR002487">
    <property type="entry name" value="TF_Kbox"/>
</dbReference>
<comment type="caution">
    <text evidence="3">The sequence shown here is derived from an EMBL/GenBank/DDBJ whole genome shotgun (WGS) entry which is preliminary data.</text>
</comment>
<feature type="compositionally biased region" description="Basic and acidic residues" evidence="1">
    <location>
        <begin position="43"/>
        <end position="60"/>
    </location>
</feature>
<proteinExistence type="predicted"/>
<evidence type="ECO:0000259" key="2">
    <source>
        <dbReference type="PROSITE" id="PS51297"/>
    </source>
</evidence>
<evidence type="ECO:0000313" key="4">
    <source>
        <dbReference type="Proteomes" id="UP001358586"/>
    </source>
</evidence>
<sequence>MVTETLDDKKPEEEEVIDKGNEEGSNEVLDKQIEVEEKENEEEEKKKMKFGRDSAEKKELVMPSSDRPTRERKVVERYSAPSVARSSSSKNLSIEKLVKEAILPRIHGLALKTTVVAGNWTWEHAKPKARMETLQRNLRHYKGEDIQNLSLRELQNLEQQLDPALKCIRSKKNQLMVESISKLQKKVKKRMKKPIYAYYQLDYFYQNHRRYDRGFNLFKLEKPRLSTSLSGMLFNVAFHGLSSSSELEFCVMETGFCNYLVY</sequence>
<gene>
    <name evidence="3" type="ORF">PVK06_027013</name>
</gene>
<reference evidence="3 4" key="1">
    <citation type="submission" date="2023-03" db="EMBL/GenBank/DDBJ databases">
        <title>WGS of Gossypium arboreum.</title>
        <authorList>
            <person name="Yu D."/>
        </authorList>
    </citation>
    <scope>NUCLEOTIDE SEQUENCE [LARGE SCALE GENOMIC DNA]</scope>
    <source>
        <tissue evidence="3">Leaf</tissue>
    </source>
</reference>
<feature type="compositionally biased region" description="Basic and acidic residues" evidence="1">
    <location>
        <begin position="1"/>
        <end position="35"/>
    </location>
</feature>
<feature type="region of interest" description="Disordered" evidence="1">
    <location>
        <begin position="1"/>
        <end position="78"/>
    </location>
</feature>
<evidence type="ECO:0000256" key="1">
    <source>
        <dbReference type="SAM" id="MobiDB-lite"/>
    </source>
</evidence>
<feature type="domain" description="K-box" evidence="2">
    <location>
        <begin position="117"/>
        <end position="202"/>
    </location>
</feature>
<evidence type="ECO:0000313" key="3">
    <source>
        <dbReference type="EMBL" id="KAK5811659.1"/>
    </source>
</evidence>
<dbReference type="Proteomes" id="UP001358586">
    <property type="component" value="Chromosome 8"/>
</dbReference>
<name>A0ABR0P257_GOSAR</name>
<dbReference type="Pfam" id="PF01486">
    <property type="entry name" value="K-box"/>
    <property type="match status" value="1"/>
</dbReference>
<feature type="compositionally biased region" description="Basic and acidic residues" evidence="1">
    <location>
        <begin position="67"/>
        <end position="76"/>
    </location>
</feature>
<protein>
    <recommendedName>
        <fullName evidence="2">K-box domain-containing protein</fullName>
    </recommendedName>
</protein>
<accession>A0ABR0P257</accession>
<keyword evidence="4" id="KW-1185">Reference proteome</keyword>
<organism evidence="3 4">
    <name type="scientific">Gossypium arboreum</name>
    <name type="common">Tree cotton</name>
    <name type="synonym">Gossypium nanking</name>
    <dbReference type="NCBI Taxonomy" id="29729"/>
    <lineage>
        <taxon>Eukaryota</taxon>
        <taxon>Viridiplantae</taxon>
        <taxon>Streptophyta</taxon>
        <taxon>Embryophyta</taxon>
        <taxon>Tracheophyta</taxon>
        <taxon>Spermatophyta</taxon>
        <taxon>Magnoliopsida</taxon>
        <taxon>eudicotyledons</taxon>
        <taxon>Gunneridae</taxon>
        <taxon>Pentapetalae</taxon>
        <taxon>rosids</taxon>
        <taxon>malvids</taxon>
        <taxon>Malvales</taxon>
        <taxon>Malvaceae</taxon>
        <taxon>Malvoideae</taxon>
        <taxon>Gossypium</taxon>
    </lineage>
</organism>
<dbReference type="EMBL" id="JARKNE010000008">
    <property type="protein sequence ID" value="KAK5811659.1"/>
    <property type="molecule type" value="Genomic_DNA"/>
</dbReference>